<evidence type="ECO:0000256" key="1">
    <source>
        <dbReference type="ARBA" id="ARBA00022598"/>
    </source>
</evidence>
<dbReference type="AlphaFoldDB" id="A0A9X4RBZ4"/>
<dbReference type="PANTHER" id="PTHR12835:SF5">
    <property type="entry name" value="BIOTIN--PROTEIN LIGASE"/>
    <property type="match status" value="1"/>
</dbReference>
<dbReference type="Pfam" id="PF02237">
    <property type="entry name" value="BPL_C"/>
    <property type="match status" value="1"/>
</dbReference>
<dbReference type="InterPro" id="IPR004408">
    <property type="entry name" value="Biotin_CoA_COase_ligase"/>
</dbReference>
<dbReference type="GO" id="GO:0005737">
    <property type="term" value="C:cytoplasm"/>
    <property type="evidence" value="ECO:0007669"/>
    <property type="project" value="TreeGrafter"/>
</dbReference>
<evidence type="ECO:0000313" key="7">
    <source>
        <dbReference type="EMBL" id="MDG3012964.1"/>
    </source>
</evidence>
<dbReference type="InterPro" id="IPR045864">
    <property type="entry name" value="aa-tRNA-synth_II/BPL/LPL"/>
</dbReference>
<gene>
    <name evidence="7" type="ORF">NVS88_00130</name>
</gene>
<keyword evidence="2" id="KW-0547">Nucleotide-binding</keyword>
<reference evidence="7" key="1">
    <citation type="submission" date="2022-08" db="EMBL/GenBank/DDBJ databases">
        <title>Genome analysis of Corynebacteriales strain.</title>
        <authorList>
            <person name="Lee S.D."/>
        </authorList>
    </citation>
    <scope>NUCLEOTIDE SEQUENCE</scope>
    <source>
        <strain evidence="7">D3-21</strain>
    </source>
</reference>
<dbReference type="Gene3D" id="3.30.930.10">
    <property type="entry name" value="Bira Bifunctional Protein, Domain 2"/>
    <property type="match status" value="1"/>
</dbReference>
<dbReference type="EC" id="6.3.4.15" evidence="5"/>
<dbReference type="InterPro" id="IPR003142">
    <property type="entry name" value="BPL_C"/>
</dbReference>
<sequence length="285" mass="30070">MYSDLSRPPLNAASLRRGLVEGPRATWSQLDVVAETGSTNADLLERIHTSGDPESLDRTVLIAEHQNSGRGRHARPWTSPPRAQISMSVVVRNPGVDPSALGWLPLLTGVAVVDALRSIAEVDAELKWPNDVLVGGRKICGILAEVAAPSGHGGAPTVVVGMGLNTGLREEELPVATATSLVLEGAACVDRDPVIRAVLRALADRIDQWHKVVGAGVSVDEALVAAYRARCATLGQRVRAILPGDRELIGIAEDVDEEGRLLIRPEAGAVVAVSAGDVTHLRPHS</sequence>
<keyword evidence="8" id="KW-1185">Reference proteome</keyword>
<evidence type="ECO:0000256" key="4">
    <source>
        <dbReference type="ARBA" id="ARBA00023267"/>
    </source>
</evidence>
<organism evidence="7 8">
    <name type="scientific">Speluncibacter jeojiensis</name>
    <dbReference type="NCBI Taxonomy" id="2710754"/>
    <lineage>
        <taxon>Bacteria</taxon>
        <taxon>Bacillati</taxon>
        <taxon>Actinomycetota</taxon>
        <taxon>Actinomycetes</taxon>
        <taxon>Mycobacteriales</taxon>
        <taxon>Speluncibacteraceae</taxon>
        <taxon>Speluncibacter</taxon>
    </lineage>
</organism>
<evidence type="ECO:0000256" key="5">
    <source>
        <dbReference type="ARBA" id="ARBA00024227"/>
    </source>
</evidence>
<accession>A0A9X4RBZ4</accession>
<dbReference type="PROSITE" id="PS51733">
    <property type="entry name" value="BPL_LPL_CATALYTIC"/>
    <property type="match status" value="1"/>
</dbReference>
<proteinExistence type="predicted"/>
<keyword evidence="1 7" id="KW-0436">Ligase</keyword>
<evidence type="ECO:0000313" key="8">
    <source>
        <dbReference type="Proteomes" id="UP001152755"/>
    </source>
</evidence>
<dbReference type="Proteomes" id="UP001152755">
    <property type="component" value="Unassembled WGS sequence"/>
</dbReference>
<evidence type="ECO:0000256" key="3">
    <source>
        <dbReference type="ARBA" id="ARBA00022840"/>
    </source>
</evidence>
<keyword evidence="4" id="KW-0092">Biotin</keyword>
<dbReference type="CDD" id="cd16442">
    <property type="entry name" value="BPL"/>
    <property type="match status" value="1"/>
</dbReference>
<dbReference type="EMBL" id="JANRHA010000001">
    <property type="protein sequence ID" value="MDG3012964.1"/>
    <property type="molecule type" value="Genomic_DNA"/>
</dbReference>
<dbReference type="SUPFAM" id="SSF50037">
    <property type="entry name" value="C-terminal domain of transcriptional repressors"/>
    <property type="match status" value="1"/>
</dbReference>
<comment type="caution">
    <text evidence="7">The sequence shown here is derived from an EMBL/GenBank/DDBJ whole genome shotgun (WGS) entry which is preliminary data.</text>
</comment>
<keyword evidence="3" id="KW-0067">ATP-binding</keyword>
<evidence type="ECO:0000256" key="2">
    <source>
        <dbReference type="ARBA" id="ARBA00022741"/>
    </source>
</evidence>
<dbReference type="SUPFAM" id="SSF55681">
    <property type="entry name" value="Class II aaRS and biotin synthetases"/>
    <property type="match status" value="1"/>
</dbReference>
<name>A0A9X4RBZ4_9ACTN</name>
<dbReference type="InterPro" id="IPR004143">
    <property type="entry name" value="BPL_LPL_catalytic"/>
</dbReference>
<dbReference type="GO" id="GO:0004077">
    <property type="term" value="F:biotin--[biotin carboxyl-carrier protein] ligase activity"/>
    <property type="evidence" value="ECO:0007669"/>
    <property type="project" value="UniProtKB-EC"/>
</dbReference>
<dbReference type="Gene3D" id="2.30.30.100">
    <property type="match status" value="1"/>
</dbReference>
<evidence type="ECO:0000259" key="6">
    <source>
        <dbReference type="PROSITE" id="PS51733"/>
    </source>
</evidence>
<dbReference type="InterPro" id="IPR008988">
    <property type="entry name" value="Transcriptional_repressor_C"/>
</dbReference>
<dbReference type="Pfam" id="PF03099">
    <property type="entry name" value="BPL_LplA_LipB"/>
    <property type="match status" value="1"/>
</dbReference>
<protein>
    <recommendedName>
        <fullName evidence="5">biotin--[biotin carboxyl-carrier protein] ligase</fullName>
        <ecNumber evidence="5">6.3.4.15</ecNumber>
    </recommendedName>
</protein>
<dbReference type="RefSeq" id="WP_277829689.1">
    <property type="nucleotide sequence ID" value="NZ_JAAIVF010000001.1"/>
</dbReference>
<dbReference type="NCBIfam" id="TIGR00121">
    <property type="entry name" value="birA_ligase"/>
    <property type="match status" value="1"/>
</dbReference>
<feature type="domain" description="BPL/LPL catalytic" evidence="6">
    <location>
        <begin position="20"/>
        <end position="210"/>
    </location>
</feature>
<dbReference type="PANTHER" id="PTHR12835">
    <property type="entry name" value="BIOTIN PROTEIN LIGASE"/>
    <property type="match status" value="1"/>
</dbReference>
<dbReference type="GO" id="GO:0005524">
    <property type="term" value="F:ATP binding"/>
    <property type="evidence" value="ECO:0007669"/>
    <property type="project" value="UniProtKB-KW"/>
</dbReference>